<evidence type="ECO:0000313" key="2">
    <source>
        <dbReference type="Proteomes" id="UP000236454"/>
    </source>
</evidence>
<dbReference type="RefSeq" id="WP_090244688.1">
    <property type="nucleotide sequence ID" value="NZ_FPAS01000001.1"/>
</dbReference>
<name>A0A1I6X912_9FLAO</name>
<reference evidence="1 2" key="1">
    <citation type="submission" date="2016-10" db="EMBL/GenBank/DDBJ databases">
        <authorList>
            <person name="de Groot N.N."/>
        </authorList>
    </citation>
    <scope>NUCLEOTIDE SEQUENCE [LARGE SCALE GENOMIC DNA]</scope>
    <source>
        <strain evidence="1 2">CGMCC 1.7005</strain>
    </source>
</reference>
<dbReference type="AlphaFoldDB" id="A0A1I6X912"/>
<dbReference type="EMBL" id="FPAS01000001">
    <property type="protein sequence ID" value="SFT34552.1"/>
    <property type="molecule type" value="Genomic_DNA"/>
</dbReference>
<proteinExistence type="predicted"/>
<dbReference type="Proteomes" id="UP000236454">
    <property type="component" value="Unassembled WGS sequence"/>
</dbReference>
<gene>
    <name evidence="1" type="ORF">SAMN05216474_0007</name>
</gene>
<protein>
    <submittedName>
        <fullName evidence="1">Uncharacterized protein</fullName>
    </submittedName>
</protein>
<keyword evidence="2" id="KW-1185">Reference proteome</keyword>
<dbReference type="STRING" id="477690.SAMN05216474_0007"/>
<accession>A0A1I6X912</accession>
<sequence length="169" mass="18930">MKYLLLLALLIPFASCIKEPDCEIVNPEGVNYKGCGNFIVYDLFGEDILQNAIVHVEVDINSFALTQSYKSFDLANHPEILSQITSYNKSTFNGNLCTDGLDPDLTAVNIWTATSGTVNMRIDRPISECDNTYVVDVVVKDAKFVDDNGNEILVTEQNFLHRMVNYQIP</sequence>
<evidence type="ECO:0000313" key="1">
    <source>
        <dbReference type="EMBL" id="SFT34552.1"/>
    </source>
</evidence>
<organism evidence="1 2">
    <name type="scientific">Lishizhenia tianjinensis</name>
    <dbReference type="NCBI Taxonomy" id="477690"/>
    <lineage>
        <taxon>Bacteria</taxon>
        <taxon>Pseudomonadati</taxon>
        <taxon>Bacteroidota</taxon>
        <taxon>Flavobacteriia</taxon>
        <taxon>Flavobacteriales</taxon>
        <taxon>Crocinitomicaceae</taxon>
        <taxon>Lishizhenia</taxon>
    </lineage>
</organism>